<sequence length="78" mass="9336">MNHSKSVDSIRSTDLKHNRYMWQLITFIYITTIHETTKNKISQQLKHWSYLKVKIDPLKLKRVKHLTALLVRPPPENI</sequence>
<name>A0ABP8V0A2_9GAMM</name>
<proteinExistence type="predicted"/>
<evidence type="ECO:0000313" key="1">
    <source>
        <dbReference type="EMBL" id="GAA4648257.1"/>
    </source>
</evidence>
<accession>A0ABP8V0A2</accession>
<protein>
    <submittedName>
        <fullName evidence="1">Uncharacterized protein</fullName>
    </submittedName>
</protein>
<gene>
    <name evidence="1" type="ORF">GCM10023116_05240</name>
</gene>
<dbReference type="Proteomes" id="UP001500604">
    <property type="component" value="Unassembled WGS sequence"/>
</dbReference>
<dbReference type="EMBL" id="BAABFL010000054">
    <property type="protein sequence ID" value="GAA4648257.1"/>
    <property type="molecule type" value="Genomic_DNA"/>
</dbReference>
<keyword evidence="2" id="KW-1185">Reference proteome</keyword>
<comment type="caution">
    <text evidence="1">The sequence shown here is derived from an EMBL/GenBank/DDBJ whole genome shotgun (WGS) entry which is preliminary data.</text>
</comment>
<evidence type="ECO:0000313" key="2">
    <source>
        <dbReference type="Proteomes" id="UP001500604"/>
    </source>
</evidence>
<reference evidence="2" key="1">
    <citation type="journal article" date="2019" name="Int. J. Syst. Evol. Microbiol.">
        <title>The Global Catalogue of Microorganisms (GCM) 10K type strain sequencing project: providing services to taxonomists for standard genome sequencing and annotation.</title>
        <authorList>
            <consortium name="The Broad Institute Genomics Platform"/>
            <consortium name="The Broad Institute Genome Sequencing Center for Infectious Disease"/>
            <person name="Wu L."/>
            <person name="Ma J."/>
        </authorList>
    </citation>
    <scope>NUCLEOTIDE SEQUENCE [LARGE SCALE GENOMIC DNA]</scope>
    <source>
        <strain evidence="2">JCM 17805</strain>
    </source>
</reference>
<organism evidence="1 2">
    <name type="scientific">Kistimonas scapharcae</name>
    <dbReference type="NCBI Taxonomy" id="1036133"/>
    <lineage>
        <taxon>Bacteria</taxon>
        <taxon>Pseudomonadati</taxon>
        <taxon>Pseudomonadota</taxon>
        <taxon>Gammaproteobacteria</taxon>
        <taxon>Oceanospirillales</taxon>
        <taxon>Endozoicomonadaceae</taxon>
        <taxon>Kistimonas</taxon>
    </lineage>
</organism>